<evidence type="ECO:0000256" key="7">
    <source>
        <dbReference type="SAM" id="MobiDB-lite"/>
    </source>
</evidence>
<dbReference type="PANTHER" id="PTHR16557:SF2">
    <property type="entry name" value="NUCLEIC ACID DIOXYGENASE ALKBH1"/>
    <property type="match status" value="1"/>
</dbReference>
<dbReference type="InterPro" id="IPR004574">
    <property type="entry name" value="Alkb"/>
</dbReference>
<evidence type="ECO:0000313" key="10">
    <source>
        <dbReference type="Proteomes" id="UP001341840"/>
    </source>
</evidence>
<keyword evidence="10" id="KW-1185">Reference proteome</keyword>
<name>A0ABU6YBM2_9FABA</name>
<feature type="region of interest" description="Disordered" evidence="7">
    <location>
        <begin position="1"/>
        <end position="105"/>
    </location>
</feature>
<comment type="cofactor">
    <cofactor evidence="1">
        <name>Fe(2+)</name>
        <dbReference type="ChEBI" id="CHEBI:29033"/>
    </cofactor>
</comment>
<dbReference type="PANTHER" id="PTHR16557">
    <property type="entry name" value="ALKYLATED DNA REPAIR PROTEIN ALKB-RELATED"/>
    <property type="match status" value="1"/>
</dbReference>
<dbReference type="PROSITE" id="PS51471">
    <property type="entry name" value="FE2OG_OXY"/>
    <property type="match status" value="1"/>
</dbReference>
<organism evidence="9 10">
    <name type="scientific">Stylosanthes scabra</name>
    <dbReference type="NCBI Taxonomy" id="79078"/>
    <lineage>
        <taxon>Eukaryota</taxon>
        <taxon>Viridiplantae</taxon>
        <taxon>Streptophyta</taxon>
        <taxon>Embryophyta</taxon>
        <taxon>Tracheophyta</taxon>
        <taxon>Spermatophyta</taxon>
        <taxon>Magnoliopsida</taxon>
        <taxon>eudicotyledons</taxon>
        <taxon>Gunneridae</taxon>
        <taxon>Pentapetalae</taxon>
        <taxon>rosids</taxon>
        <taxon>fabids</taxon>
        <taxon>Fabales</taxon>
        <taxon>Fabaceae</taxon>
        <taxon>Papilionoideae</taxon>
        <taxon>50 kb inversion clade</taxon>
        <taxon>dalbergioids sensu lato</taxon>
        <taxon>Dalbergieae</taxon>
        <taxon>Pterocarpus clade</taxon>
        <taxon>Stylosanthes</taxon>
    </lineage>
</organism>
<evidence type="ECO:0000256" key="4">
    <source>
        <dbReference type="ARBA" id="ARBA00022964"/>
    </source>
</evidence>
<evidence type="ECO:0000256" key="3">
    <source>
        <dbReference type="ARBA" id="ARBA00022723"/>
    </source>
</evidence>
<dbReference type="EMBL" id="JASCZI010241743">
    <property type="protein sequence ID" value="MED6206178.1"/>
    <property type="molecule type" value="Genomic_DNA"/>
</dbReference>
<dbReference type="InterPro" id="IPR037151">
    <property type="entry name" value="AlkB-like_sf"/>
</dbReference>
<protein>
    <recommendedName>
        <fullName evidence="8">Fe2OG dioxygenase domain-containing protein</fullName>
    </recommendedName>
</protein>
<accession>A0ABU6YBM2</accession>
<keyword evidence="5" id="KW-0560">Oxidoreductase</keyword>
<dbReference type="Pfam" id="PF13532">
    <property type="entry name" value="2OG-FeII_Oxy_2"/>
    <property type="match status" value="1"/>
</dbReference>
<dbReference type="InterPro" id="IPR005123">
    <property type="entry name" value="Oxoglu/Fe-dep_dioxygenase_dom"/>
</dbReference>
<keyword evidence="6" id="KW-0408">Iron</keyword>
<evidence type="ECO:0000256" key="1">
    <source>
        <dbReference type="ARBA" id="ARBA00001954"/>
    </source>
</evidence>
<evidence type="ECO:0000256" key="6">
    <source>
        <dbReference type="ARBA" id="ARBA00023004"/>
    </source>
</evidence>
<keyword evidence="3" id="KW-0479">Metal-binding</keyword>
<dbReference type="Proteomes" id="UP001341840">
    <property type="component" value="Unassembled WGS sequence"/>
</dbReference>
<dbReference type="Gene3D" id="2.60.120.590">
    <property type="entry name" value="Alpha-ketoglutarate-dependent dioxygenase AlkB-like"/>
    <property type="match status" value="1"/>
</dbReference>
<sequence>MYGRGRGWSPRTPSPFNRVAANRDGDILRGAALQEGTKTPSSLNDDNNITKPQPQSHDPFDICPRPLPTKQTAPTVVLKPSLLVTNRERRKQAAEGGGTGTHSHPLVVTLRPGMILLKKYISVSEQVTIVEKCRELGRGSGGFYQPGYGDEEGEGAKLRLKMMCLGKHWDPLSTHYTDHRPSDGAKPPEIPPEFHRFVREAMAHADTLHPITPDICIVNFYSQNGRLGLHQDKDESEESLRQGLPVVSFSIGDSADFLYGDSRDVDKAKKLLLESGDVLIFGGKSRNVFHGVSAIHPMTAPNPLLHQTYLRPGRLNLTFRQY</sequence>
<keyword evidence="4" id="KW-0223">Dioxygenase</keyword>
<evidence type="ECO:0000256" key="2">
    <source>
        <dbReference type="ARBA" id="ARBA00007879"/>
    </source>
</evidence>
<comment type="similarity">
    <text evidence="2">Belongs to the alkB family.</text>
</comment>
<comment type="caution">
    <text evidence="9">The sequence shown here is derived from an EMBL/GenBank/DDBJ whole genome shotgun (WGS) entry which is preliminary data.</text>
</comment>
<evidence type="ECO:0000313" key="9">
    <source>
        <dbReference type="EMBL" id="MED6206178.1"/>
    </source>
</evidence>
<evidence type="ECO:0000259" key="8">
    <source>
        <dbReference type="PROSITE" id="PS51471"/>
    </source>
</evidence>
<feature type="compositionally biased region" description="Polar residues" evidence="7">
    <location>
        <begin position="36"/>
        <end position="56"/>
    </location>
</feature>
<dbReference type="InterPro" id="IPR027450">
    <property type="entry name" value="AlkB-like"/>
</dbReference>
<gene>
    <name evidence="9" type="ORF">PIB30_024474</name>
</gene>
<dbReference type="SUPFAM" id="SSF51197">
    <property type="entry name" value="Clavaminate synthase-like"/>
    <property type="match status" value="1"/>
</dbReference>
<proteinExistence type="inferred from homology"/>
<feature type="domain" description="Fe2OG dioxygenase" evidence="8">
    <location>
        <begin position="212"/>
        <end position="322"/>
    </location>
</feature>
<evidence type="ECO:0000256" key="5">
    <source>
        <dbReference type="ARBA" id="ARBA00023002"/>
    </source>
</evidence>
<reference evidence="9 10" key="1">
    <citation type="journal article" date="2023" name="Plants (Basel)">
        <title>Bridging the Gap: Combining Genomics and Transcriptomics Approaches to Understand Stylosanthes scabra, an Orphan Legume from the Brazilian Caatinga.</title>
        <authorList>
            <person name="Ferreira-Neto J.R.C."/>
            <person name="da Silva M.D."/>
            <person name="Binneck E."/>
            <person name="de Melo N.F."/>
            <person name="da Silva R.H."/>
            <person name="de Melo A.L.T.M."/>
            <person name="Pandolfi V."/>
            <person name="Bustamante F.O."/>
            <person name="Brasileiro-Vidal A.C."/>
            <person name="Benko-Iseppon A.M."/>
        </authorList>
    </citation>
    <scope>NUCLEOTIDE SEQUENCE [LARGE SCALE GENOMIC DNA]</scope>
    <source>
        <tissue evidence="9">Leaves</tissue>
    </source>
</reference>